<sequence length="323" mass="35784">MSSKKHIFILFIAIIVLASFILYYSLSSHTMSLQGEVEVNRVDIAARVQGRASQINYDVGDNVSKGDVLLVLSSPSLVAQRDYVQSQLDVAIANRNIAYSTRQETIDAQKAALEKAEADLLLAQLSYERLKKLAEKNLISKQQFDESSNQLSVAKQAREEAKANYQYSVNGNSVESKELADAQVKEAQTALSQVNVDLSELTVISPINGQITAKVAEIGQLYSPGTPLFSIIDLDDMWITFNVREDLLHNAKVGDIYRITIPALKKQIQVRITAINALGEYANWRATKATGDFDLKTFEVRAKPTEQVDGLRPGMSATITWKE</sequence>
<dbReference type="PANTHER" id="PTHR30438">
    <property type="entry name" value="36 KDA ANTIGEN-RELATED"/>
    <property type="match status" value="1"/>
</dbReference>
<dbReference type="Gene3D" id="1.10.287.470">
    <property type="entry name" value="Helix hairpin bin"/>
    <property type="match status" value="2"/>
</dbReference>
<comment type="caution">
    <text evidence="4">The sequence shown here is derived from an EMBL/GenBank/DDBJ whole genome shotgun (WGS) entry which is preliminary data.</text>
</comment>
<keyword evidence="1" id="KW-0175">Coiled coil</keyword>
<dbReference type="AlphaFoldDB" id="A0A495RJQ6"/>
<evidence type="ECO:0000313" key="4">
    <source>
        <dbReference type="EMBL" id="RKS87675.1"/>
    </source>
</evidence>
<keyword evidence="2" id="KW-1133">Transmembrane helix</keyword>
<gene>
    <name evidence="4" type="ORF">DES39_0916</name>
</gene>
<keyword evidence="2" id="KW-0812">Transmembrane</keyword>
<reference evidence="4 5" key="1">
    <citation type="submission" date="2018-10" db="EMBL/GenBank/DDBJ databases">
        <title>Genomic Encyclopedia of Type Strains, Phase IV (KMG-IV): sequencing the most valuable type-strain genomes for metagenomic binning, comparative biology and taxonomic classification.</title>
        <authorList>
            <person name="Goeker M."/>
        </authorList>
    </citation>
    <scope>NUCLEOTIDE SEQUENCE [LARGE SCALE GENOMIC DNA]</scope>
    <source>
        <strain evidence="4 5">DSM 22228</strain>
    </source>
</reference>
<evidence type="ECO:0000256" key="2">
    <source>
        <dbReference type="SAM" id="Phobius"/>
    </source>
</evidence>
<protein>
    <submittedName>
        <fullName evidence="4">HlyD family secretion protein</fullName>
    </submittedName>
</protein>
<feature type="coiled-coil region" evidence="1">
    <location>
        <begin position="113"/>
        <end position="164"/>
    </location>
</feature>
<keyword evidence="2" id="KW-0472">Membrane</keyword>
<name>A0A495RJQ6_9GAMM</name>
<accession>A0A495RJQ6</accession>
<dbReference type="InterPro" id="IPR058647">
    <property type="entry name" value="BSH_CzcB-like"/>
</dbReference>
<dbReference type="Proteomes" id="UP000278542">
    <property type="component" value="Unassembled WGS sequence"/>
</dbReference>
<keyword evidence="5" id="KW-1185">Reference proteome</keyword>
<dbReference type="OrthoDB" id="9793801at2"/>
<evidence type="ECO:0000259" key="3">
    <source>
        <dbReference type="Pfam" id="PF25973"/>
    </source>
</evidence>
<evidence type="ECO:0000256" key="1">
    <source>
        <dbReference type="SAM" id="Coils"/>
    </source>
</evidence>
<organism evidence="4 5">
    <name type="scientific">Orbus hercynius</name>
    <dbReference type="NCBI Taxonomy" id="593135"/>
    <lineage>
        <taxon>Bacteria</taxon>
        <taxon>Pseudomonadati</taxon>
        <taxon>Pseudomonadota</taxon>
        <taxon>Gammaproteobacteria</taxon>
        <taxon>Orbales</taxon>
        <taxon>Orbaceae</taxon>
        <taxon>Orbus</taxon>
    </lineage>
</organism>
<dbReference type="Pfam" id="PF25973">
    <property type="entry name" value="BSH_CzcB"/>
    <property type="match status" value="1"/>
</dbReference>
<evidence type="ECO:0000313" key="5">
    <source>
        <dbReference type="Proteomes" id="UP000278542"/>
    </source>
</evidence>
<dbReference type="RefSeq" id="WP_121144555.1">
    <property type="nucleotide sequence ID" value="NZ_RBWY01000001.1"/>
</dbReference>
<dbReference type="SUPFAM" id="SSF111369">
    <property type="entry name" value="HlyD-like secretion proteins"/>
    <property type="match status" value="3"/>
</dbReference>
<feature type="transmembrane region" description="Helical" evidence="2">
    <location>
        <begin position="7"/>
        <end position="26"/>
    </location>
</feature>
<proteinExistence type="predicted"/>
<dbReference type="EMBL" id="RBWY01000001">
    <property type="protein sequence ID" value="RKS87675.1"/>
    <property type="molecule type" value="Genomic_DNA"/>
</dbReference>
<dbReference type="Gene3D" id="2.40.50.100">
    <property type="match status" value="2"/>
</dbReference>
<dbReference type="Gene3D" id="2.40.30.170">
    <property type="match status" value="1"/>
</dbReference>
<feature type="domain" description="CzcB-like barrel-sandwich hybrid" evidence="3">
    <location>
        <begin position="42"/>
        <end position="233"/>
    </location>
</feature>